<dbReference type="EMBL" id="MRBO01000408">
    <property type="protein sequence ID" value="KAB2584721.1"/>
    <property type="molecule type" value="Genomic_DNA"/>
</dbReference>
<protein>
    <submittedName>
        <fullName evidence="3">Uncharacterized protein</fullName>
    </submittedName>
</protein>
<evidence type="ECO:0000256" key="1">
    <source>
        <dbReference type="SAM" id="MobiDB-lite"/>
    </source>
</evidence>
<proteinExistence type="predicted"/>
<feature type="region of interest" description="Disordered" evidence="1">
    <location>
        <begin position="1"/>
        <end position="33"/>
    </location>
</feature>
<evidence type="ECO:0000313" key="5">
    <source>
        <dbReference type="Proteomes" id="UP000325576"/>
    </source>
</evidence>
<reference evidence="4" key="2">
    <citation type="submission" date="2023-08" db="EMBL/GenBank/DDBJ databases">
        <title>Isolation and Characterization of Rhodococcus erythropolis MGMM8.</title>
        <authorList>
            <person name="Diabankana R.G.C."/>
            <person name="Afordoanyi D.M."/>
            <person name="Validov S.Z."/>
        </authorList>
    </citation>
    <scope>NUCLEOTIDE SEQUENCE</scope>
    <source>
        <strain evidence="4">MGMM8</strain>
    </source>
</reference>
<organism evidence="3 5">
    <name type="scientific">Rhodococcus erythropolis</name>
    <name type="common">Arthrobacter picolinophilus</name>
    <dbReference type="NCBI Taxonomy" id="1833"/>
    <lineage>
        <taxon>Bacteria</taxon>
        <taxon>Bacillati</taxon>
        <taxon>Actinomycetota</taxon>
        <taxon>Actinomycetes</taxon>
        <taxon>Mycobacteriales</taxon>
        <taxon>Nocardiaceae</taxon>
        <taxon>Rhodococcus</taxon>
        <taxon>Rhodococcus erythropolis group</taxon>
    </lineage>
</organism>
<sequence>MTDPDNSPVRPARPAPARPAPERPDVSVRPLRPAANDEIPKAVTLSTSAWIGSFVVLAGIAGVVVTSLDDVRSALEESTARDNPGYSSTDISDAVTVVLAGSGGGALVLILLALMSLQLLRARKNAGRVMTAIVGALSIAAGLGFMSLVDGAADIGAGVLRWGPILYCVLVAVAAIAPFAPGVSTWLRVRR</sequence>
<name>A0A0C3AAR4_RHOER</name>
<gene>
    <name evidence="3" type="ORF">BS297_14035</name>
    <name evidence="4" type="ORF">QIE55_07245</name>
</gene>
<dbReference type="Proteomes" id="UP000325576">
    <property type="component" value="Unassembled WGS sequence"/>
</dbReference>
<dbReference type="RefSeq" id="WP_021343221.1">
    <property type="nucleotide sequence ID" value="NZ_CP070870.1"/>
</dbReference>
<feature type="transmembrane region" description="Helical" evidence="2">
    <location>
        <begin position="94"/>
        <end position="117"/>
    </location>
</feature>
<reference evidence="3 5" key="1">
    <citation type="journal article" date="2017" name="Poromechanics V (2013)">
        <title>Genomic Characterization of the Arsenic-Tolerant Actinobacterium, &lt;i&gt;Rhodococcus erythropolis&lt;/i&gt; S43.</title>
        <authorList>
            <person name="Retamal-Morales G."/>
            <person name="Mehnert M."/>
            <person name="Schwabe R."/>
            <person name="Tischler D."/>
            <person name="Schloemann M."/>
            <person name="Levican G.J."/>
        </authorList>
    </citation>
    <scope>NUCLEOTIDE SEQUENCE [LARGE SCALE GENOMIC DNA]</scope>
    <source>
        <strain evidence="3 5">S43</strain>
    </source>
</reference>
<feature type="transmembrane region" description="Helical" evidence="2">
    <location>
        <begin position="129"/>
        <end position="149"/>
    </location>
</feature>
<feature type="transmembrane region" description="Helical" evidence="2">
    <location>
        <begin position="49"/>
        <end position="68"/>
    </location>
</feature>
<dbReference type="AlphaFoldDB" id="A0A0C3AAR4"/>
<feature type="transmembrane region" description="Helical" evidence="2">
    <location>
        <begin position="164"/>
        <end position="187"/>
    </location>
</feature>
<evidence type="ECO:0000313" key="4">
    <source>
        <dbReference type="EMBL" id="WGV51006.2"/>
    </source>
</evidence>
<accession>A0A0C3AAR4</accession>
<dbReference type="Proteomes" id="UP001230933">
    <property type="component" value="Chromosome"/>
</dbReference>
<keyword evidence="2" id="KW-0472">Membrane</keyword>
<evidence type="ECO:0000256" key="2">
    <source>
        <dbReference type="SAM" id="Phobius"/>
    </source>
</evidence>
<keyword evidence="2" id="KW-1133">Transmembrane helix</keyword>
<keyword evidence="2" id="KW-0812">Transmembrane</keyword>
<dbReference type="EMBL" id="CP124545">
    <property type="protein sequence ID" value="WGV51006.2"/>
    <property type="molecule type" value="Genomic_DNA"/>
</dbReference>
<evidence type="ECO:0000313" key="3">
    <source>
        <dbReference type="EMBL" id="KAB2584721.1"/>
    </source>
</evidence>